<dbReference type="VEuPathDB" id="PlasmoDB:PCYB_003040"/>
<dbReference type="OrthoDB" id="389074at2759"/>
<sequence>MDSIELPSENFYDKLKFSNGGLDKYIEECKSQNTPHNTDSTIMNICGKLVKYLKSNYAEENIGKLKDHHCNLLSLWIYEQLDKKFNVDHGKIIQIYTEFQLILSDILTGHNKNEVHNCLRSLSVFPPHKFWKYRKDLYDYCVDYDTIIQLARSGNLECKKYEKHIQEKFRLYKEFERLYINAYNIRNVFYEKCNGYDTIKAIPELKCEQEILAQEKSKEYLADPGLLDITDFSDKNSNSTKILDNVLLGVVTTSMISGLLYKVNKILIKTYQLYKLFNNLFAIRININKYIIYFSCYSFIYKFTPLGSRLRNVLGWNKYTLSNPNEGENILFAKTHESFNPHNVEREKYIGYHPS</sequence>
<name>K6V2Q8_PLACD</name>
<proteinExistence type="predicted"/>
<dbReference type="Pfam" id="PF05795">
    <property type="entry name" value="Plasmodium_Vir"/>
    <property type="match status" value="2"/>
</dbReference>
<reference evidence="1 2" key="1">
    <citation type="journal article" date="2012" name="Nat. Genet.">
        <title>Plasmodium cynomolgi genome sequences provide insight into Plasmodium vivax and the monkey malaria clade.</title>
        <authorList>
            <person name="Tachibana S."/>
            <person name="Sullivan S.A."/>
            <person name="Kawai S."/>
            <person name="Nakamura S."/>
            <person name="Kim H.R."/>
            <person name="Goto N."/>
            <person name="Arisue N."/>
            <person name="Palacpac N.M.Q."/>
            <person name="Honma H."/>
            <person name="Yagi M."/>
            <person name="Tougan T."/>
            <person name="Katakai Y."/>
            <person name="Kaneko O."/>
            <person name="Mita T."/>
            <person name="Kita K."/>
            <person name="Yasutomi Y."/>
            <person name="Sutton P.L."/>
            <person name="Shakhbatyan R."/>
            <person name="Horii T."/>
            <person name="Yasunaga T."/>
            <person name="Barnwell J.W."/>
            <person name="Escalante A.A."/>
            <person name="Carlton J.M."/>
            <person name="Tanabe K."/>
        </authorList>
    </citation>
    <scope>NUCLEOTIDE SEQUENCE [LARGE SCALE GENOMIC DNA]</scope>
    <source>
        <strain evidence="1 2">B</strain>
    </source>
</reference>
<dbReference type="AlphaFoldDB" id="K6V2Q8"/>
<accession>K6V2Q8</accession>
<evidence type="ECO:0000313" key="1">
    <source>
        <dbReference type="EMBL" id="GAB69555.1"/>
    </source>
</evidence>
<dbReference type="RefSeq" id="XP_004227773.1">
    <property type="nucleotide sequence ID" value="XM_004227725.1"/>
</dbReference>
<dbReference type="Proteomes" id="UP000006319">
    <property type="component" value="Unassembled WGS sequence"/>
</dbReference>
<evidence type="ECO:0008006" key="3">
    <source>
        <dbReference type="Google" id="ProtNLM"/>
    </source>
</evidence>
<protein>
    <recommendedName>
        <fullName evidence="3">CYIR protein</fullName>
    </recommendedName>
</protein>
<dbReference type="EMBL" id="DF157321">
    <property type="protein sequence ID" value="GAB69555.1"/>
    <property type="molecule type" value="Genomic_DNA"/>
</dbReference>
<dbReference type="PhylomeDB" id="K6V2Q8"/>
<keyword evidence="2" id="KW-1185">Reference proteome</keyword>
<dbReference type="InterPro" id="IPR008780">
    <property type="entry name" value="Plasmodium_Vir"/>
</dbReference>
<dbReference type="OMA" id="IHARCEL"/>
<gene>
    <name evidence="1" type="ORF">PCYB_003040</name>
</gene>
<evidence type="ECO:0000313" key="2">
    <source>
        <dbReference type="Proteomes" id="UP000006319"/>
    </source>
</evidence>
<dbReference type="GeneID" id="14696097"/>
<organism evidence="1 2">
    <name type="scientific">Plasmodium cynomolgi (strain B)</name>
    <dbReference type="NCBI Taxonomy" id="1120755"/>
    <lineage>
        <taxon>Eukaryota</taxon>
        <taxon>Sar</taxon>
        <taxon>Alveolata</taxon>
        <taxon>Apicomplexa</taxon>
        <taxon>Aconoidasida</taxon>
        <taxon>Haemosporida</taxon>
        <taxon>Plasmodiidae</taxon>
        <taxon>Plasmodium</taxon>
        <taxon>Plasmodium (Plasmodium)</taxon>
    </lineage>
</organism>
<dbReference type="KEGG" id="pcy:PCYB_003040"/>